<dbReference type="FunFam" id="3.90.230.10:FF:000007">
    <property type="entry name" value="Xaa-Pro aminopeptidase P"/>
    <property type="match status" value="1"/>
</dbReference>
<dbReference type="AlphaFoldDB" id="A0A9P5L673"/>
<dbReference type="PANTHER" id="PTHR43763">
    <property type="entry name" value="XAA-PRO AMINOPEPTIDASE 1"/>
    <property type="match status" value="1"/>
</dbReference>
<evidence type="ECO:0000259" key="16">
    <source>
        <dbReference type="Pfam" id="PF00557"/>
    </source>
</evidence>
<dbReference type="FunFam" id="3.40.350.10:FF:000003">
    <property type="entry name" value="Xaa-pro aminopeptidase P"/>
    <property type="match status" value="1"/>
</dbReference>
<keyword evidence="9 15" id="KW-0479">Metal-binding</keyword>
<dbReference type="GO" id="GO:0006508">
    <property type="term" value="P:proteolysis"/>
    <property type="evidence" value="ECO:0007669"/>
    <property type="project" value="UniProtKB-KW"/>
</dbReference>
<dbReference type="CDD" id="cd01085">
    <property type="entry name" value="APP"/>
    <property type="match status" value="1"/>
</dbReference>
<evidence type="ECO:0000313" key="20">
    <source>
        <dbReference type="Proteomes" id="UP000722485"/>
    </source>
</evidence>
<evidence type="ECO:0000256" key="14">
    <source>
        <dbReference type="ARBA" id="ARBA00032413"/>
    </source>
</evidence>
<dbReference type="Gene3D" id="3.40.350.10">
    <property type="entry name" value="Creatinase/prolidase N-terminal domain"/>
    <property type="match status" value="2"/>
</dbReference>
<keyword evidence="10" id="KW-0378">Hydrolase</keyword>
<dbReference type="GO" id="GO:0046872">
    <property type="term" value="F:metal ion binding"/>
    <property type="evidence" value="ECO:0007669"/>
    <property type="project" value="UniProtKB-KW"/>
</dbReference>
<evidence type="ECO:0000256" key="4">
    <source>
        <dbReference type="ARBA" id="ARBA00008766"/>
    </source>
</evidence>
<evidence type="ECO:0000313" key="19">
    <source>
        <dbReference type="EMBL" id="KAF7545907.1"/>
    </source>
</evidence>
<dbReference type="InterPro" id="IPR033740">
    <property type="entry name" value="Pept_M24B"/>
</dbReference>
<sequence length="619" mass="67775">MERVDTTSRLSHLRSLMKDRNVQVYVIPSEDSHSSEYIADCDARREFISGFTGSAGCAVVTLQSAALATDGRYFNQAASQLDNNWTLLKQGLQDVPTWQEWSAEQSAGGKNVAVDPSLISGATAKNLADKIHKSGGAELIPIDENLVDLVWGTERLARPSEAVSVQPDTLAGESVKNKLIKLRQELEKKHSPGFVVSMLDEIAWLFNLRGNDIPYNPVFFSYAIVTPTSATLYIDDSKLNENCRSHLVSNDVTIKPYDAILNDSRELQAAVSKQGRSGGVTVPGSFLISTKGSWALKTALGGDSMVDEVRSPIGDAKAIKTEAEIAGMRSCHVRDGAALIQYFAWLEDQLVVKKSKLDEVEAADELEKLRSVKTDFVGLSFPTISSTGANAAIIHYGPERGNCATIDPGAIYLCDSGAQYRDGTTDTTRTLHFGTPTDVEKEAYTLVLKGHIGLDLAVFPKGTTGFALDCLARQHLWKNGLDYRHGTGHGIGSFLNVHEGPIGIGTRVQFAEVALAPGNVISNEPGFYEDGKFGIRIENVIIVKEVKTKHSFGDKPFLGFEHVTMVPYCRSLIDVDLLTETEKTWINAYHVEVLEKTQGYFENDEVTIAWLKRETSPIE</sequence>
<dbReference type="Pfam" id="PF01321">
    <property type="entry name" value="Creatinase_N"/>
    <property type="match status" value="1"/>
</dbReference>
<dbReference type="InterPro" id="IPR000994">
    <property type="entry name" value="Pept_M24"/>
</dbReference>
<feature type="domain" description="Peptidase M24 C-terminal" evidence="18">
    <location>
        <begin position="556"/>
        <end position="618"/>
    </location>
</feature>
<evidence type="ECO:0000256" key="5">
    <source>
        <dbReference type="ARBA" id="ARBA00012574"/>
    </source>
</evidence>
<keyword evidence="7" id="KW-0031">Aminopeptidase</keyword>
<protein>
    <recommendedName>
        <fullName evidence="6">Probable Xaa-Pro aminopeptidase P</fullName>
        <ecNumber evidence="5">3.4.11.9</ecNumber>
    </recommendedName>
    <alternativeName>
        <fullName evidence="13">Aminoacylproline aminopeptidase</fullName>
    </alternativeName>
    <alternativeName>
        <fullName evidence="14">Prolidase</fullName>
    </alternativeName>
</protein>
<evidence type="ECO:0000256" key="8">
    <source>
        <dbReference type="ARBA" id="ARBA00022670"/>
    </source>
</evidence>
<dbReference type="GO" id="GO:0070006">
    <property type="term" value="F:metalloaminopeptidase activity"/>
    <property type="evidence" value="ECO:0007669"/>
    <property type="project" value="InterPro"/>
</dbReference>
<dbReference type="EMBL" id="JAANBB010000233">
    <property type="protein sequence ID" value="KAF7545907.1"/>
    <property type="molecule type" value="Genomic_DNA"/>
</dbReference>
<dbReference type="PROSITE" id="PS00491">
    <property type="entry name" value="PROLINE_PEPTIDASE"/>
    <property type="match status" value="1"/>
</dbReference>
<dbReference type="InterPro" id="IPR000587">
    <property type="entry name" value="Creatinase_N"/>
</dbReference>
<comment type="catalytic activity">
    <reaction evidence="1">
        <text>Release of any N-terminal amino acid, including proline, that is linked to proline, even from a dipeptide or tripeptide.</text>
        <dbReference type="EC" id="3.4.11.9"/>
    </reaction>
</comment>
<dbReference type="InterPro" id="IPR032416">
    <property type="entry name" value="Peptidase_M24_C"/>
</dbReference>
<dbReference type="Gene3D" id="3.90.230.10">
    <property type="entry name" value="Creatinase/methionine aminopeptidase superfamily"/>
    <property type="match status" value="1"/>
</dbReference>
<dbReference type="Pfam" id="PF16188">
    <property type="entry name" value="Peptidase_M24_C"/>
    <property type="match status" value="1"/>
</dbReference>
<evidence type="ECO:0000259" key="17">
    <source>
        <dbReference type="Pfam" id="PF01321"/>
    </source>
</evidence>
<proteinExistence type="inferred from homology"/>
<evidence type="ECO:0000256" key="12">
    <source>
        <dbReference type="ARBA" id="ARBA00023211"/>
    </source>
</evidence>
<organism evidence="19 20">
    <name type="scientific">Cylindrodendrum hubeiense</name>
    <dbReference type="NCBI Taxonomy" id="595255"/>
    <lineage>
        <taxon>Eukaryota</taxon>
        <taxon>Fungi</taxon>
        <taxon>Dikarya</taxon>
        <taxon>Ascomycota</taxon>
        <taxon>Pezizomycotina</taxon>
        <taxon>Sordariomycetes</taxon>
        <taxon>Hypocreomycetidae</taxon>
        <taxon>Hypocreales</taxon>
        <taxon>Nectriaceae</taxon>
        <taxon>Cylindrodendrum</taxon>
    </lineage>
</organism>
<feature type="domain" description="Creatinase N-terminal" evidence="17">
    <location>
        <begin position="9"/>
        <end position="144"/>
    </location>
</feature>
<evidence type="ECO:0000256" key="6">
    <source>
        <dbReference type="ARBA" id="ARBA00020658"/>
    </source>
</evidence>
<dbReference type="Proteomes" id="UP000722485">
    <property type="component" value="Unassembled WGS sequence"/>
</dbReference>
<comment type="caution">
    <text evidence="19">The sequence shown here is derived from an EMBL/GenBank/DDBJ whole genome shotgun (WGS) entry which is preliminary data.</text>
</comment>
<comment type="function">
    <text evidence="3">Catalyzes the removal of a penultimate prolyl residue from the N-termini of peptides.</text>
</comment>
<comment type="similarity">
    <text evidence="4 15">Belongs to the peptidase M24B family.</text>
</comment>
<dbReference type="SUPFAM" id="SSF53092">
    <property type="entry name" value="Creatinase/prolidase N-terminal domain"/>
    <property type="match status" value="1"/>
</dbReference>
<evidence type="ECO:0000256" key="15">
    <source>
        <dbReference type="RuleBase" id="RU000590"/>
    </source>
</evidence>
<dbReference type="Pfam" id="PF00557">
    <property type="entry name" value="Peptidase_M24"/>
    <property type="match status" value="1"/>
</dbReference>
<evidence type="ECO:0000256" key="7">
    <source>
        <dbReference type="ARBA" id="ARBA00022438"/>
    </source>
</evidence>
<name>A0A9P5L673_9HYPO</name>
<dbReference type="OrthoDB" id="9995434at2759"/>
<keyword evidence="12" id="KW-0464">Manganese</keyword>
<evidence type="ECO:0000256" key="10">
    <source>
        <dbReference type="ARBA" id="ARBA00022801"/>
    </source>
</evidence>
<dbReference type="PANTHER" id="PTHR43763:SF6">
    <property type="entry name" value="XAA-PRO AMINOPEPTIDASE 1"/>
    <property type="match status" value="1"/>
</dbReference>
<dbReference type="SUPFAM" id="SSF55920">
    <property type="entry name" value="Creatinase/aminopeptidase"/>
    <property type="match status" value="1"/>
</dbReference>
<dbReference type="Pfam" id="PF16189">
    <property type="entry name" value="Creatinase_N_2"/>
    <property type="match status" value="1"/>
</dbReference>
<dbReference type="FunFam" id="3.40.350.10:FF:000010">
    <property type="entry name" value="Probable Xaa-Pro aminopeptidase P"/>
    <property type="match status" value="1"/>
</dbReference>
<evidence type="ECO:0000256" key="13">
    <source>
        <dbReference type="ARBA" id="ARBA00030849"/>
    </source>
</evidence>
<keyword evidence="11" id="KW-0482">Metalloprotease</keyword>
<evidence type="ECO:0000256" key="9">
    <source>
        <dbReference type="ARBA" id="ARBA00022723"/>
    </source>
</evidence>
<evidence type="ECO:0000256" key="1">
    <source>
        <dbReference type="ARBA" id="ARBA00001424"/>
    </source>
</evidence>
<dbReference type="InterPro" id="IPR001131">
    <property type="entry name" value="Peptidase_M24B_aminopep-P_CS"/>
</dbReference>
<keyword evidence="8" id="KW-0645">Protease</keyword>
<evidence type="ECO:0000256" key="3">
    <source>
        <dbReference type="ARBA" id="ARBA00002443"/>
    </source>
</evidence>
<gene>
    <name evidence="19" type="ORF">G7Z17_g8803</name>
</gene>
<dbReference type="EC" id="3.4.11.9" evidence="5"/>
<accession>A0A9P5L673</accession>
<keyword evidence="20" id="KW-1185">Reference proteome</keyword>
<feature type="domain" description="Peptidase M24" evidence="16">
    <location>
        <begin position="327"/>
        <end position="545"/>
    </location>
</feature>
<dbReference type="GO" id="GO:0005737">
    <property type="term" value="C:cytoplasm"/>
    <property type="evidence" value="ECO:0007669"/>
    <property type="project" value="UniProtKB-ARBA"/>
</dbReference>
<comment type="cofactor">
    <cofactor evidence="2">
        <name>Mn(2+)</name>
        <dbReference type="ChEBI" id="CHEBI:29035"/>
    </cofactor>
</comment>
<evidence type="ECO:0000256" key="11">
    <source>
        <dbReference type="ARBA" id="ARBA00023049"/>
    </source>
</evidence>
<reference evidence="19" key="1">
    <citation type="submission" date="2020-03" db="EMBL/GenBank/DDBJ databases">
        <title>Draft Genome Sequence of Cylindrodendrum hubeiense.</title>
        <authorList>
            <person name="Buettner E."/>
            <person name="Kellner H."/>
        </authorList>
    </citation>
    <scope>NUCLEOTIDE SEQUENCE</scope>
    <source>
        <strain evidence="19">IHI 201604</strain>
    </source>
</reference>
<evidence type="ECO:0000259" key="18">
    <source>
        <dbReference type="Pfam" id="PF16188"/>
    </source>
</evidence>
<dbReference type="InterPro" id="IPR036005">
    <property type="entry name" value="Creatinase/aminopeptidase-like"/>
</dbReference>
<evidence type="ECO:0000256" key="2">
    <source>
        <dbReference type="ARBA" id="ARBA00001936"/>
    </source>
</evidence>
<dbReference type="InterPro" id="IPR050422">
    <property type="entry name" value="X-Pro_aminopeptidase_P"/>
</dbReference>
<dbReference type="InterPro" id="IPR029149">
    <property type="entry name" value="Creatin/AminoP/Spt16_N"/>
</dbReference>